<dbReference type="Gene3D" id="1.20.1600.10">
    <property type="entry name" value="Outer membrane efflux proteins (OEP)"/>
    <property type="match status" value="1"/>
</dbReference>
<gene>
    <name evidence="3" type="ORF">DI536_19665</name>
</gene>
<dbReference type="EMBL" id="QFQP01000017">
    <property type="protein sequence ID" value="PZR10464.1"/>
    <property type="molecule type" value="Genomic_DNA"/>
</dbReference>
<evidence type="ECO:0000313" key="3">
    <source>
        <dbReference type="EMBL" id="PZR10464.1"/>
    </source>
</evidence>
<comment type="caution">
    <text evidence="3">The sequence shown here is derived from an EMBL/GenBank/DDBJ whole genome shotgun (WGS) entry which is preliminary data.</text>
</comment>
<keyword evidence="2" id="KW-0732">Signal</keyword>
<dbReference type="InterPro" id="IPR010131">
    <property type="entry name" value="MdtP/NodT-like"/>
</dbReference>
<dbReference type="Pfam" id="PF02321">
    <property type="entry name" value="OEP"/>
    <property type="match status" value="1"/>
</dbReference>
<proteinExistence type="inferred from homology"/>
<comment type="similarity">
    <text evidence="1">Belongs to the outer membrane factor (OMF) (TC 1.B.17) family.</text>
</comment>
<accession>A0A2W5V413</accession>
<feature type="chain" id="PRO_5016022521" evidence="2">
    <location>
        <begin position="23"/>
        <end position="422"/>
    </location>
</feature>
<evidence type="ECO:0000256" key="2">
    <source>
        <dbReference type="SAM" id="SignalP"/>
    </source>
</evidence>
<dbReference type="SUPFAM" id="SSF56954">
    <property type="entry name" value="Outer membrane efflux proteins (OEP)"/>
    <property type="match status" value="1"/>
</dbReference>
<evidence type="ECO:0000256" key="1">
    <source>
        <dbReference type="ARBA" id="ARBA00007613"/>
    </source>
</evidence>
<sequence>MTSGRMWSVALSMLLSASPAFELSTLEKGEALPALLWERSPELQQARANVAAAEADFRKTTRLPNPDLDVGVNTLPVGPLNPPGLKEPLLNVPNVAMSLSVLLEVGKREPRQNAAAERAKQAALEAREALRQRLFDAYAVLADVAAAQVRVSILEGLANDAHRLTELQNARAKTGDTAELDVDRAQLEEENVGASLGDAREQLQQELRACAVLLAMPCTPFRDAAQANVWLDRRFESTERPVEERPDLEALESRARAARADELLAKNQWIPDFTVRAGYVHDRFIESGNQMNSVFVGFSVPLRIFDHGQDDAQAAAVAAKTADDVRARLLEVAANQRVRLTTEVDAVEARQTRLREKSVPLAQQVVDRLTAAVTRGSSSLQELLLSRRTLSELLLTAAEMDRRVFQLHLERARLSGVNVHVE</sequence>
<reference evidence="3 4" key="1">
    <citation type="submission" date="2017-08" db="EMBL/GenBank/DDBJ databases">
        <title>Infants hospitalized years apart are colonized by the same room-sourced microbial strains.</title>
        <authorList>
            <person name="Brooks B."/>
            <person name="Olm M.R."/>
            <person name="Firek B.A."/>
            <person name="Baker R."/>
            <person name="Thomas B.C."/>
            <person name="Morowitz M.J."/>
            <person name="Banfield J.F."/>
        </authorList>
    </citation>
    <scope>NUCLEOTIDE SEQUENCE [LARGE SCALE GENOMIC DNA]</scope>
    <source>
        <strain evidence="3">S2_003_000_R2_14</strain>
    </source>
</reference>
<organism evidence="3 4">
    <name type="scientific">Archangium gephyra</name>
    <dbReference type="NCBI Taxonomy" id="48"/>
    <lineage>
        <taxon>Bacteria</taxon>
        <taxon>Pseudomonadati</taxon>
        <taxon>Myxococcota</taxon>
        <taxon>Myxococcia</taxon>
        <taxon>Myxococcales</taxon>
        <taxon>Cystobacterineae</taxon>
        <taxon>Archangiaceae</taxon>
        <taxon>Archangium</taxon>
    </lineage>
</organism>
<evidence type="ECO:0000313" key="4">
    <source>
        <dbReference type="Proteomes" id="UP000249061"/>
    </source>
</evidence>
<feature type="signal peptide" evidence="2">
    <location>
        <begin position="1"/>
        <end position="22"/>
    </location>
</feature>
<dbReference type="PANTHER" id="PTHR30203">
    <property type="entry name" value="OUTER MEMBRANE CATION EFFLUX PROTEIN"/>
    <property type="match status" value="1"/>
</dbReference>
<dbReference type="InterPro" id="IPR003423">
    <property type="entry name" value="OMP_efflux"/>
</dbReference>
<dbReference type="AlphaFoldDB" id="A0A2W5V413"/>
<name>A0A2W5V413_9BACT</name>
<dbReference type="Proteomes" id="UP000249061">
    <property type="component" value="Unassembled WGS sequence"/>
</dbReference>
<dbReference type="GO" id="GO:0015562">
    <property type="term" value="F:efflux transmembrane transporter activity"/>
    <property type="evidence" value="ECO:0007669"/>
    <property type="project" value="InterPro"/>
</dbReference>
<protein>
    <submittedName>
        <fullName evidence="3">TolC family protein</fullName>
    </submittedName>
</protein>